<evidence type="ECO:0000313" key="2">
    <source>
        <dbReference type="EMBL" id="GFG64676.1"/>
    </source>
</evidence>
<feature type="transmembrane region" description="Helical" evidence="1">
    <location>
        <begin position="236"/>
        <end position="258"/>
    </location>
</feature>
<evidence type="ECO:0000256" key="1">
    <source>
        <dbReference type="SAM" id="Phobius"/>
    </source>
</evidence>
<name>A0ABQ1BLZ6_9MYCO</name>
<feature type="transmembrane region" description="Helical" evidence="1">
    <location>
        <begin position="84"/>
        <end position="105"/>
    </location>
</feature>
<feature type="transmembrane region" description="Helical" evidence="1">
    <location>
        <begin position="111"/>
        <end position="127"/>
    </location>
</feature>
<keyword evidence="1" id="KW-0472">Membrane</keyword>
<protein>
    <recommendedName>
        <fullName evidence="4">Glycosyltransferase RgtA/B/C/D-like domain-containing protein</fullName>
    </recommendedName>
</protein>
<feature type="transmembrane region" description="Helical" evidence="1">
    <location>
        <begin position="297"/>
        <end position="320"/>
    </location>
</feature>
<feature type="transmembrane region" description="Helical" evidence="1">
    <location>
        <begin position="270"/>
        <end position="291"/>
    </location>
</feature>
<sequence length="484" mass="51832">MLAAVACVVLGAKLIVISLLGSPMPLADQWDGEAAGLYAPYLKGTLTFGDLFAPHNEHRIFVFRLFALTHLELAGEWNPRLEMVLGAIIHTAAITWFLALLMPLVAARRRLLLACFVTFFFAIPFGYENTLSGFQCQLYFSLLFGIAALVALASARPFSVRWTCGVAAAILSYFSFATGVATILAAGALVGLQLLSSIRKRSGRELAGVAALALVACAMIFWSASRAHPTSTPWTFLQGLALLAARTVIALIPIAWYWRHTLARRAAASDRAWVAIGISGWVVIQLVLLAYGRGNDIAVRYMDIVLLVYPLAVVAVLLLVDNTDGATRFGRYAAPGAAAGVFLVVAMFGVMGYIFGVGATQWSDSAREQLTNAQAYLATKNLDQLKSRRKPGQTIDVAYPNSQRLAAVLGDPDVRAILPGELRPADADLAGARNHMWLKGSSAAATAAVVNLLLFVGPAFLAVGVALFFAVATRLALADRVPKR</sequence>
<keyword evidence="1" id="KW-1133">Transmembrane helix</keyword>
<keyword evidence="3" id="KW-1185">Reference proteome</keyword>
<feature type="transmembrane region" description="Helical" evidence="1">
    <location>
        <begin position="444"/>
        <end position="477"/>
    </location>
</feature>
<evidence type="ECO:0008006" key="4">
    <source>
        <dbReference type="Google" id="ProtNLM"/>
    </source>
</evidence>
<dbReference type="EMBL" id="BLKU01000003">
    <property type="protein sequence ID" value="GFG64676.1"/>
    <property type="molecule type" value="Genomic_DNA"/>
</dbReference>
<feature type="transmembrane region" description="Helical" evidence="1">
    <location>
        <begin position="170"/>
        <end position="194"/>
    </location>
</feature>
<comment type="caution">
    <text evidence="2">The sequence shown here is derived from an EMBL/GenBank/DDBJ whole genome shotgun (WGS) entry which is preliminary data.</text>
</comment>
<keyword evidence="1" id="KW-0812">Transmembrane</keyword>
<dbReference type="Proteomes" id="UP000465306">
    <property type="component" value="Unassembled WGS sequence"/>
</dbReference>
<proteinExistence type="predicted"/>
<evidence type="ECO:0000313" key="3">
    <source>
        <dbReference type="Proteomes" id="UP000465306"/>
    </source>
</evidence>
<accession>A0ABQ1BLZ6</accession>
<feature type="transmembrane region" description="Helical" evidence="1">
    <location>
        <begin position="332"/>
        <end position="355"/>
    </location>
</feature>
<feature type="transmembrane region" description="Helical" evidence="1">
    <location>
        <begin position="139"/>
        <end position="158"/>
    </location>
</feature>
<feature type="transmembrane region" description="Helical" evidence="1">
    <location>
        <begin position="206"/>
        <end position="224"/>
    </location>
</feature>
<reference evidence="2 3" key="1">
    <citation type="journal article" date="2019" name="Emerg. Microbes Infect.">
        <title>Comprehensive subspecies identification of 175 nontuberculous mycobacteria species based on 7547 genomic profiles.</title>
        <authorList>
            <person name="Matsumoto Y."/>
            <person name="Kinjo T."/>
            <person name="Motooka D."/>
            <person name="Nabeya D."/>
            <person name="Jung N."/>
            <person name="Uechi K."/>
            <person name="Horii T."/>
            <person name="Iida T."/>
            <person name="Fujita J."/>
            <person name="Nakamura S."/>
        </authorList>
    </citation>
    <scope>NUCLEOTIDE SEQUENCE [LARGE SCALE GENOMIC DNA]</scope>
    <source>
        <strain evidence="2 3">JCM 13573</strain>
    </source>
</reference>
<gene>
    <name evidence="2" type="ORF">MKUB_21660</name>
</gene>
<organism evidence="2 3">
    <name type="scientific">Mycobacterium kubicae</name>
    <dbReference type="NCBI Taxonomy" id="120959"/>
    <lineage>
        <taxon>Bacteria</taxon>
        <taxon>Bacillati</taxon>
        <taxon>Actinomycetota</taxon>
        <taxon>Actinomycetes</taxon>
        <taxon>Mycobacteriales</taxon>
        <taxon>Mycobacteriaceae</taxon>
        <taxon>Mycobacterium</taxon>
        <taxon>Mycobacterium simiae complex</taxon>
    </lineage>
</organism>